<evidence type="ECO:0000259" key="1">
    <source>
        <dbReference type="Pfam" id="PF13588"/>
    </source>
</evidence>
<protein>
    <recommendedName>
        <fullName evidence="1">Type I restriction enzyme R protein N-terminal domain-containing protein</fullName>
    </recommendedName>
</protein>
<dbReference type="Gene3D" id="3.90.1570.30">
    <property type="match status" value="1"/>
</dbReference>
<dbReference type="Pfam" id="PF13588">
    <property type="entry name" value="HSDR_N_2"/>
    <property type="match status" value="1"/>
</dbReference>
<feature type="domain" description="Type I restriction enzyme R protein N-terminal" evidence="1">
    <location>
        <begin position="59"/>
        <end position="123"/>
    </location>
</feature>
<organism evidence="2 3">
    <name type="scientific">Candidatus Viadribacter manganicus</name>
    <dbReference type="NCBI Taxonomy" id="1759059"/>
    <lineage>
        <taxon>Bacteria</taxon>
        <taxon>Pseudomonadati</taxon>
        <taxon>Pseudomonadota</taxon>
        <taxon>Alphaproteobacteria</taxon>
        <taxon>Hyphomonadales</taxon>
        <taxon>Hyphomonadaceae</taxon>
        <taxon>Candidatus Viadribacter</taxon>
    </lineage>
</organism>
<evidence type="ECO:0000313" key="2">
    <source>
        <dbReference type="EMBL" id="ANP46056.1"/>
    </source>
</evidence>
<name>A0A1B1AHL1_9PROT</name>
<keyword evidence="3" id="KW-1185">Reference proteome</keyword>
<evidence type="ECO:0000313" key="3">
    <source>
        <dbReference type="Proteomes" id="UP000092498"/>
    </source>
</evidence>
<dbReference type="InParanoid" id="A0A1B1AHL1"/>
<dbReference type="AlphaFoldDB" id="A0A1B1AHL1"/>
<dbReference type="InterPro" id="IPR027417">
    <property type="entry name" value="P-loop_NTPase"/>
</dbReference>
<dbReference type="InterPro" id="IPR029464">
    <property type="entry name" value="HSDR_N"/>
</dbReference>
<dbReference type="EMBL" id="CP013244">
    <property type="protein sequence ID" value="ANP46056.1"/>
    <property type="molecule type" value="Genomic_DNA"/>
</dbReference>
<dbReference type="STRING" id="1759059.ATE48_09045"/>
<dbReference type="KEGG" id="cbot:ATE48_09045"/>
<dbReference type="Proteomes" id="UP000092498">
    <property type="component" value="Chromosome"/>
</dbReference>
<dbReference type="SUPFAM" id="SSF52540">
    <property type="entry name" value="P-loop containing nucleoside triphosphate hydrolases"/>
    <property type="match status" value="1"/>
</dbReference>
<proteinExistence type="predicted"/>
<accession>A0A1B1AHL1</accession>
<reference evidence="2 3" key="1">
    <citation type="submission" date="2015-11" db="EMBL/GenBank/DDBJ databases">
        <title>Whole-Genome Sequence of Candidatus Oderbacter manganicum from the National Park Lower Oder Valley, Germany.</title>
        <authorList>
            <person name="Braun B."/>
            <person name="Liere K."/>
            <person name="Szewzyk U."/>
        </authorList>
    </citation>
    <scope>NUCLEOTIDE SEQUENCE [LARGE SCALE GENOMIC DNA]</scope>
    <source>
        <strain evidence="2 3">OTSz_A_272</strain>
    </source>
</reference>
<sequence length="785" mass="85602">MAMMVKVNAPTEAELESRIASALARALPHIPRQDLVQQRYFKLQMGHKTEDYDSVASWTLHGKADILIFYRERALAVLEIKRETISLTDADYKQAQSYANQITPRPPLVIVSNGQHTRVYDSNTGLRWTSDNDESVLTLLKNATKVAAADMRWAIEALMGRETDLWTRVVRGRTNDLINEMIDHEGNPRRPFAANLLFPRQITAELLRSLPDDVRFILIEGTPATGKTNVIRELALRTENSDKIAILMLRGNGPGLFQAIANHFAAELEWNLSPQDVRQWLRRLSRGKQGPALVLAVDGVRRETRMAEDLEELATMQLGDNLKIVITTDDAAALTRLPGNRGETALGVRARTLELGPLGLDEFRSAQQLLVERQIGFLDGAQYAEDYRAPWLLRAIHDQFQRDPQSATHSILLDATPGLGIFRAARDSIPVDADTARNYRLVARDWVADDAAQPGASALASSSGFVIRRDRLSQTGAAAAAALADAGLLAPIRLRDGQDVYAPTLPSSFMLELATVVGHELMERSGADPFSAGVWLGRRLDGTFLGDLIGAQAVVQAGVTKGAFSSGIISGLLSITPQEQLIDDAMIALAAEDGRLVYFIIKGGAAFECDDRGIASGEAIDLGAERSRMLEDTTAWMMLGHLAHVPSVADGSEARADASILLEIGTCPFPLMRVNELGLPHLEHDLGAFGRVLCTNEGTVEPTTQAIMHLLAGSWPHKEAWIAEAIAKDSLPLTHRIMLALRGVRRVASPDHAAWAEAELDTVVMPVVNARLAKASDMTSKASSG</sequence>
<dbReference type="Gene3D" id="3.40.50.300">
    <property type="entry name" value="P-loop containing nucleotide triphosphate hydrolases"/>
    <property type="match status" value="1"/>
</dbReference>
<gene>
    <name evidence="2" type="ORF">ATE48_09045</name>
</gene>